<sequence>MITSLLSLHESDTKAARSTFHTRTCFRSTMSAVRKHETNNGQICVNEGSRQRDNSCSLFIARNITEELLIKISSQTFRNRL</sequence>
<name>T1J9S5_STRMM</name>
<keyword evidence="2" id="KW-1185">Reference proteome</keyword>
<proteinExistence type="predicted"/>
<organism evidence="1 2">
    <name type="scientific">Strigamia maritima</name>
    <name type="common">European centipede</name>
    <name type="synonym">Geophilus maritimus</name>
    <dbReference type="NCBI Taxonomy" id="126957"/>
    <lineage>
        <taxon>Eukaryota</taxon>
        <taxon>Metazoa</taxon>
        <taxon>Ecdysozoa</taxon>
        <taxon>Arthropoda</taxon>
        <taxon>Myriapoda</taxon>
        <taxon>Chilopoda</taxon>
        <taxon>Pleurostigmophora</taxon>
        <taxon>Geophilomorpha</taxon>
        <taxon>Linotaeniidae</taxon>
        <taxon>Strigamia</taxon>
    </lineage>
</organism>
<reference evidence="1" key="2">
    <citation type="submission" date="2015-02" db="UniProtKB">
        <authorList>
            <consortium name="EnsemblMetazoa"/>
        </authorList>
    </citation>
    <scope>IDENTIFICATION</scope>
</reference>
<dbReference type="EMBL" id="JH431978">
    <property type="status" value="NOT_ANNOTATED_CDS"/>
    <property type="molecule type" value="Genomic_DNA"/>
</dbReference>
<reference evidence="2" key="1">
    <citation type="submission" date="2011-05" db="EMBL/GenBank/DDBJ databases">
        <authorList>
            <person name="Richards S.R."/>
            <person name="Qu J."/>
            <person name="Jiang H."/>
            <person name="Jhangiani S.N."/>
            <person name="Agravi P."/>
            <person name="Goodspeed R."/>
            <person name="Gross S."/>
            <person name="Mandapat C."/>
            <person name="Jackson L."/>
            <person name="Mathew T."/>
            <person name="Pu L."/>
            <person name="Thornton R."/>
            <person name="Saada N."/>
            <person name="Wilczek-Boney K.B."/>
            <person name="Lee S."/>
            <person name="Kovar C."/>
            <person name="Wu Y."/>
            <person name="Scherer S.E."/>
            <person name="Worley K.C."/>
            <person name="Muzny D.M."/>
            <person name="Gibbs R."/>
        </authorList>
    </citation>
    <scope>NUCLEOTIDE SEQUENCE</scope>
    <source>
        <strain evidence="2">Brora</strain>
    </source>
</reference>
<dbReference type="EnsemblMetazoa" id="SMAR010473-RA">
    <property type="protein sequence ID" value="SMAR010473-PA"/>
    <property type="gene ID" value="SMAR010473"/>
</dbReference>
<evidence type="ECO:0000313" key="2">
    <source>
        <dbReference type="Proteomes" id="UP000014500"/>
    </source>
</evidence>
<evidence type="ECO:0000313" key="1">
    <source>
        <dbReference type="EnsemblMetazoa" id="SMAR010473-PA"/>
    </source>
</evidence>
<dbReference type="Proteomes" id="UP000014500">
    <property type="component" value="Unassembled WGS sequence"/>
</dbReference>
<protein>
    <submittedName>
        <fullName evidence="1">Uncharacterized protein</fullName>
    </submittedName>
</protein>
<dbReference type="AlphaFoldDB" id="T1J9S5"/>
<dbReference type="HOGENOM" id="CLU_2576903_0_0_1"/>
<accession>T1J9S5</accession>